<evidence type="ECO:0000313" key="1">
    <source>
        <dbReference type="EMBL" id="WAR01909.1"/>
    </source>
</evidence>
<dbReference type="Proteomes" id="UP001164746">
    <property type="component" value="Chromosome 4"/>
</dbReference>
<gene>
    <name evidence="1" type="ORF">MAR_008467</name>
</gene>
<sequence>MHISPLDYHKLGFFLKQMLLFRLQWVLQNKFSVERSLGDVSFADSMTLLLELPTEIISLSYRLNAELISLFGTVF</sequence>
<accession>A0ABY7E0H1</accession>
<keyword evidence="2" id="KW-1185">Reference proteome</keyword>
<name>A0ABY7E0H1_MYAAR</name>
<evidence type="ECO:0000313" key="2">
    <source>
        <dbReference type="Proteomes" id="UP001164746"/>
    </source>
</evidence>
<organism evidence="1 2">
    <name type="scientific">Mya arenaria</name>
    <name type="common">Soft-shell clam</name>
    <dbReference type="NCBI Taxonomy" id="6604"/>
    <lineage>
        <taxon>Eukaryota</taxon>
        <taxon>Metazoa</taxon>
        <taxon>Spiralia</taxon>
        <taxon>Lophotrochozoa</taxon>
        <taxon>Mollusca</taxon>
        <taxon>Bivalvia</taxon>
        <taxon>Autobranchia</taxon>
        <taxon>Heteroconchia</taxon>
        <taxon>Euheterodonta</taxon>
        <taxon>Imparidentia</taxon>
        <taxon>Neoheterodontei</taxon>
        <taxon>Myida</taxon>
        <taxon>Myoidea</taxon>
        <taxon>Myidae</taxon>
        <taxon>Mya</taxon>
    </lineage>
</organism>
<reference evidence="1" key="1">
    <citation type="submission" date="2022-11" db="EMBL/GenBank/DDBJ databases">
        <title>Centuries of genome instability and evolution in soft-shell clam transmissible cancer (bioRxiv).</title>
        <authorList>
            <person name="Hart S.F.M."/>
            <person name="Yonemitsu M.A."/>
            <person name="Giersch R.M."/>
            <person name="Beal B.F."/>
            <person name="Arriagada G."/>
            <person name="Davis B.W."/>
            <person name="Ostrander E.A."/>
            <person name="Goff S.P."/>
            <person name="Metzger M.J."/>
        </authorList>
    </citation>
    <scope>NUCLEOTIDE SEQUENCE</scope>
    <source>
        <strain evidence="1">MELC-2E11</strain>
        <tissue evidence="1">Siphon/mantle</tissue>
    </source>
</reference>
<proteinExistence type="predicted"/>
<dbReference type="EMBL" id="CP111015">
    <property type="protein sequence ID" value="WAR01909.1"/>
    <property type="molecule type" value="Genomic_DNA"/>
</dbReference>
<protein>
    <submittedName>
        <fullName evidence="1">Uncharacterized protein</fullName>
    </submittedName>
</protein>